<keyword evidence="8" id="KW-1185">Reference proteome</keyword>
<feature type="transmembrane region" description="Helical" evidence="6">
    <location>
        <begin position="223"/>
        <end position="244"/>
    </location>
</feature>
<evidence type="ECO:0000256" key="6">
    <source>
        <dbReference type="RuleBase" id="RU363108"/>
    </source>
</evidence>
<dbReference type="AlphaFoldDB" id="A0A182TNI5"/>
<comment type="subcellular location">
    <subcellularLocation>
        <location evidence="1 6">Cell membrane</location>
        <topology evidence="1 6">Multi-pass membrane protein</topology>
    </subcellularLocation>
</comment>
<feature type="transmembrane region" description="Helical" evidence="6">
    <location>
        <begin position="256"/>
        <end position="278"/>
    </location>
</feature>
<evidence type="ECO:0000256" key="4">
    <source>
        <dbReference type="ARBA" id="ARBA00022989"/>
    </source>
</evidence>
<comment type="similarity">
    <text evidence="6">Belongs to the insect chemoreceptor superfamily. Gustatory receptor (GR) family.</text>
</comment>
<keyword evidence="4 6" id="KW-1133">Transmembrane helix</keyword>
<evidence type="ECO:0000256" key="2">
    <source>
        <dbReference type="ARBA" id="ARBA00022475"/>
    </source>
</evidence>
<comment type="caution">
    <text evidence="6">Lacks conserved residue(s) required for the propagation of feature annotation.</text>
</comment>
<keyword evidence="2 6" id="KW-1003">Cell membrane</keyword>
<keyword evidence="5 6" id="KW-0472">Membrane</keyword>
<evidence type="ECO:0000256" key="1">
    <source>
        <dbReference type="ARBA" id="ARBA00004651"/>
    </source>
</evidence>
<dbReference type="Pfam" id="PF08395">
    <property type="entry name" value="7tm_7"/>
    <property type="match status" value="2"/>
</dbReference>
<keyword evidence="6" id="KW-0807">Transducer</keyword>
<evidence type="ECO:0000313" key="7">
    <source>
        <dbReference type="EnsemblMetazoa" id="AMEC005543-PA"/>
    </source>
</evidence>
<dbReference type="Proteomes" id="UP000075902">
    <property type="component" value="Unassembled WGS sequence"/>
</dbReference>
<reference evidence="8" key="1">
    <citation type="submission" date="2014-01" db="EMBL/GenBank/DDBJ databases">
        <title>The Genome Sequence of Anopheles melas CM1001059_A (V2).</title>
        <authorList>
            <consortium name="The Broad Institute Genomics Platform"/>
            <person name="Neafsey D.E."/>
            <person name="Besansky N."/>
            <person name="Howell P."/>
            <person name="Walton C."/>
            <person name="Young S.K."/>
            <person name="Zeng Q."/>
            <person name="Gargeya S."/>
            <person name="Fitzgerald M."/>
            <person name="Haas B."/>
            <person name="Abouelleil A."/>
            <person name="Allen A.W."/>
            <person name="Alvarado L."/>
            <person name="Arachchi H.M."/>
            <person name="Berlin A.M."/>
            <person name="Chapman S.B."/>
            <person name="Gainer-Dewar J."/>
            <person name="Goldberg J."/>
            <person name="Griggs A."/>
            <person name="Gujja S."/>
            <person name="Hansen M."/>
            <person name="Howarth C."/>
            <person name="Imamovic A."/>
            <person name="Ireland A."/>
            <person name="Larimer J."/>
            <person name="McCowan C."/>
            <person name="Murphy C."/>
            <person name="Pearson M."/>
            <person name="Poon T.W."/>
            <person name="Priest M."/>
            <person name="Roberts A."/>
            <person name="Saif S."/>
            <person name="Shea T."/>
            <person name="Sisk P."/>
            <person name="Sykes S."/>
            <person name="Wortman J."/>
            <person name="Nusbaum C."/>
            <person name="Birren B."/>
        </authorList>
    </citation>
    <scope>NUCLEOTIDE SEQUENCE [LARGE SCALE GENOMIC DNA]</scope>
    <source>
        <strain evidence="8">CM1001059</strain>
    </source>
</reference>
<evidence type="ECO:0000256" key="3">
    <source>
        <dbReference type="ARBA" id="ARBA00022692"/>
    </source>
</evidence>
<keyword evidence="3 6" id="KW-0812">Transmembrane</keyword>
<dbReference type="VEuPathDB" id="VectorBase:AMEC005543"/>
<dbReference type="GO" id="GO:0050909">
    <property type="term" value="P:sensory perception of taste"/>
    <property type="evidence" value="ECO:0007669"/>
    <property type="project" value="InterPro"/>
</dbReference>
<feature type="transmembrane region" description="Helical" evidence="6">
    <location>
        <begin position="290"/>
        <end position="310"/>
    </location>
</feature>
<feature type="transmembrane region" description="Helical" evidence="6">
    <location>
        <begin position="322"/>
        <end position="342"/>
    </location>
</feature>
<dbReference type="InterPro" id="IPR013604">
    <property type="entry name" value="7TM_chemorcpt"/>
</dbReference>
<evidence type="ECO:0000313" key="8">
    <source>
        <dbReference type="Proteomes" id="UP000075902"/>
    </source>
</evidence>
<feature type="transmembrane region" description="Helical" evidence="6">
    <location>
        <begin position="20"/>
        <end position="39"/>
    </location>
</feature>
<protein>
    <recommendedName>
        <fullName evidence="6">Gustatory receptor</fullName>
    </recommendedName>
</protein>
<name>A0A182TNI5_9DIPT</name>
<sequence>MSNRVNFFFTGLQILSLNDIIKYGTLTLSVFAIFIDTVLQRNTHRLVWEKIALIRLSARKVYVERFTRHYLWKFYGYLAFSAFLEAQVLYLAWDDPSDLAYWLVIMILHAFLRLRHLFHMFFIDTLKIHLQKLHHDLVDAGEYMADLVEQPQDTAVFRAMYAQSVDRLLSLKSVYGQLWELSDCINLNFGWSQICNFTGNFVQLSCDLYWLYMSMKWFEATEYKVIVITLLPSTSIIVLLLSSAESCLGVPVLLLAAYNMECFSKVIVLYQILALQWFSPKRHRTFDCESLFFITLNFCIISGLFCWIYQHQSLVIFSDNALGYVVDFFKFLLMVFTYYSLFLESGYQRGVLYKVWDELERLHNIFPSTKWALLPQTHLRTVALFVVYMSWWELTYAYWVTKSARSSNFTILFWLLFLLLHLRQLQILLYTNVLGFCLKAINSELAWTIELSKGASRYGGRRSDGQICGYLRKLMEGFARVERLLELLNQAFGYSLVIIKLINHIYILTDTYWIVHGFMSGKVFDSVYLECCLSSKFICLMINLHSNERILSEFHRTRVLLHCVHLRWQLRCDRGWQMVQHFLLKLESTQPFTMTALSMYRLDYGTLMQASQ</sequence>
<dbReference type="GO" id="GO:0007165">
    <property type="term" value="P:signal transduction"/>
    <property type="evidence" value="ECO:0007669"/>
    <property type="project" value="UniProtKB-KW"/>
</dbReference>
<accession>A0A182TNI5</accession>
<keyword evidence="6" id="KW-0675">Receptor</keyword>
<feature type="transmembrane region" description="Helical" evidence="6">
    <location>
        <begin position="379"/>
        <end position="399"/>
    </location>
</feature>
<dbReference type="EnsemblMetazoa" id="AMEC005543-RA">
    <property type="protein sequence ID" value="AMEC005543-PA"/>
    <property type="gene ID" value="AMEC005543"/>
</dbReference>
<organism evidence="7 8">
    <name type="scientific">Anopheles melas</name>
    <dbReference type="NCBI Taxonomy" id="34690"/>
    <lineage>
        <taxon>Eukaryota</taxon>
        <taxon>Metazoa</taxon>
        <taxon>Ecdysozoa</taxon>
        <taxon>Arthropoda</taxon>
        <taxon>Hexapoda</taxon>
        <taxon>Insecta</taxon>
        <taxon>Pterygota</taxon>
        <taxon>Neoptera</taxon>
        <taxon>Endopterygota</taxon>
        <taxon>Diptera</taxon>
        <taxon>Nematocera</taxon>
        <taxon>Culicoidea</taxon>
        <taxon>Culicidae</taxon>
        <taxon>Anophelinae</taxon>
        <taxon>Anopheles</taxon>
    </lineage>
</organism>
<dbReference type="STRING" id="34690.A0A182TNI5"/>
<reference evidence="7" key="2">
    <citation type="submission" date="2020-05" db="UniProtKB">
        <authorList>
            <consortium name="EnsemblMetazoa"/>
        </authorList>
    </citation>
    <scope>IDENTIFICATION</scope>
    <source>
        <strain evidence="7">CM1001059</strain>
    </source>
</reference>
<feature type="transmembrane region" description="Helical" evidence="6">
    <location>
        <begin position="74"/>
        <end position="93"/>
    </location>
</feature>
<comment type="function">
    <text evidence="6">Gustatory receptor which mediates acceptance or avoidance behavior, depending on its substrates.</text>
</comment>
<proteinExistence type="inferred from homology"/>
<feature type="transmembrane region" description="Helical" evidence="6">
    <location>
        <begin position="411"/>
        <end position="430"/>
    </location>
</feature>
<evidence type="ECO:0000256" key="5">
    <source>
        <dbReference type="ARBA" id="ARBA00023136"/>
    </source>
</evidence>
<feature type="transmembrane region" description="Helical" evidence="6">
    <location>
        <begin position="99"/>
        <end position="118"/>
    </location>
</feature>
<dbReference type="GO" id="GO:0005886">
    <property type="term" value="C:plasma membrane"/>
    <property type="evidence" value="ECO:0007669"/>
    <property type="project" value="UniProtKB-SubCell"/>
</dbReference>